<keyword evidence="4" id="KW-1185">Reference proteome</keyword>
<accession>A0AAV9GWK5</accession>
<feature type="signal peptide" evidence="2">
    <location>
        <begin position="1"/>
        <end position="18"/>
    </location>
</feature>
<feature type="region of interest" description="Disordered" evidence="1">
    <location>
        <begin position="103"/>
        <end position="141"/>
    </location>
</feature>
<dbReference type="Proteomes" id="UP001321760">
    <property type="component" value="Unassembled WGS sequence"/>
</dbReference>
<feature type="compositionally biased region" description="Basic and acidic residues" evidence="1">
    <location>
        <begin position="104"/>
        <end position="117"/>
    </location>
</feature>
<gene>
    <name evidence="3" type="ORF">QBC34DRAFT_435506</name>
</gene>
<feature type="compositionally biased region" description="Acidic residues" evidence="1">
    <location>
        <begin position="121"/>
        <end position="139"/>
    </location>
</feature>
<organism evidence="3 4">
    <name type="scientific">Podospora aff. communis PSN243</name>
    <dbReference type="NCBI Taxonomy" id="3040156"/>
    <lineage>
        <taxon>Eukaryota</taxon>
        <taxon>Fungi</taxon>
        <taxon>Dikarya</taxon>
        <taxon>Ascomycota</taxon>
        <taxon>Pezizomycotina</taxon>
        <taxon>Sordariomycetes</taxon>
        <taxon>Sordariomycetidae</taxon>
        <taxon>Sordariales</taxon>
        <taxon>Podosporaceae</taxon>
        <taxon>Podospora</taxon>
    </lineage>
</organism>
<dbReference type="AlphaFoldDB" id="A0AAV9GWK5"/>
<keyword evidence="2" id="KW-0732">Signal</keyword>
<protein>
    <submittedName>
        <fullName evidence="3">Uncharacterized protein</fullName>
    </submittedName>
</protein>
<proteinExistence type="predicted"/>
<evidence type="ECO:0000313" key="4">
    <source>
        <dbReference type="Proteomes" id="UP001321760"/>
    </source>
</evidence>
<feature type="chain" id="PRO_5043575122" evidence="2">
    <location>
        <begin position="19"/>
        <end position="164"/>
    </location>
</feature>
<comment type="caution">
    <text evidence="3">The sequence shown here is derived from an EMBL/GenBank/DDBJ whole genome shotgun (WGS) entry which is preliminary data.</text>
</comment>
<evidence type="ECO:0000313" key="3">
    <source>
        <dbReference type="EMBL" id="KAK4452657.1"/>
    </source>
</evidence>
<evidence type="ECO:0000256" key="1">
    <source>
        <dbReference type="SAM" id="MobiDB-lite"/>
    </source>
</evidence>
<reference evidence="3" key="2">
    <citation type="submission" date="2023-05" db="EMBL/GenBank/DDBJ databases">
        <authorList>
            <consortium name="Lawrence Berkeley National Laboratory"/>
            <person name="Steindorff A."/>
            <person name="Hensen N."/>
            <person name="Bonometti L."/>
            <person name="Westerberg I."/>
            <person name="Brannstrom I.O."/>
            <person name="Guillou S."/>
            <person name="Cros-Aarteil S."/>
            <person name="Calhoun S."/>
            <person name="Haridas S."/>
            <person name="Kuo A."/>
            <person name="Mondo S."/>
            <person name="Pangilinan J."/>
            <person name="Riley R."/>
            <person name="Labutti K."/>
            <person name="Andreopoulos B."/>
            <person name="Lipzen A."/>
            <person name="Chen C."/>
            <person name="Yanf M."/>
            <person name="Daum C."/>
            <person name="Ng V."/>
            <person name="Clum A."/>
            <person name="Ohm R."/>
            <person name="Martin F."/>
            <person name="Silar P."/>
            <person name="Natvig D."/>
            <person name="Lalanne C."/>
            <person name="Gautier V."/>
            <person name="Ament-Velasquez S.L."/>
            <person name="Kruys A."/>
            <person name="Hutchinson M.I."/>
            <person name="Powell A.J."/>
            <person name="Barry K."/>
            <person name="Miller A.N."/>
            <person name="Grigoriev I.V."/>
            <person name="Debuchy R."/>
            <person name="Gladieux P."/>
            <person name="Thoren M.H."/>
            <person name="Johannesson H."/>
        </authorList>
    </citation>
    <scope>NUCLEOTIDE SEQUENCE</scope>
    <source>
        <strain evidence="3">PSN243</strain>
    </source>
</reference>
<reference evidence="3" key="1">
    <citation type="journal article" date="2023" name="Mol. Phylogenet. Evol.">
        <title>Genome-scale phylogeny and comparative genomics of the fungal order Sordariales.</title>
        <authorList>
            <person name="Hensen N."/>
            <person name="Bonometti L."/>
            <person name="Westerberg I."/>
            <person name="Brannstrom I.O."/>
            <person name="Guillou S."/>
            <person name="Cros-Aarteil S."/>
            <person name="Calhoun S."/>
            <person name="Haridas S."/>
            <person name="Kuo A."/>
            <person name="Mondo S."/>
            <person name="Pangilinan J."/>
            <person name="Riley R."/>
            <person name="LaButti K."/>
            <person name="Andreopoulos B."/>
            <person name="Lipzen A."/>
            <person name="Chen C."/>
            <person name="Yan M."/>
            <person name="Daum C."/>
            <person name="Ng V."/>
            <person name="Clum A."/>
            <person name="Steindorff A."/>
            <person name="Ohm R.A."/>
            <person name="Martin F."/>
            <person name="Silar P."/>
            <person name="Natvig D.O."/>
            <person name="Lalanne C."/>
            <person name="Gautier V."/>
            <person name="Ament-Velasquez S.L."/>
            <person name="Kruys A."/>
            <person name="Hutchinson M.I."/>
            <person name="Powell A.J."/>
            <person name="Barry K."/>
            <person name="Miller A.N."/>
            <person name="Grigoriev I.V."/>
            <person name="Debuchy R."/>
            <person name="Gladieux P."/>
            <person name="Hiltunen Thoren M."/>
            <person name="Johannesson H."/>
        </authorList>
    </citation>
    <scope>NUCLEOTIDE SEQUENCE</scope>
    <source>
        <strain evidence="3">PSN243</strain>
    </source>
</reference>
<dbReference type="EMBL" id="MU865923">
    <property type="protein sequence ID" value="KAK4452657.1"/>
    <property type="molecule type" value="Genomic_DNA"/>
</dbReference>
<evidence type="ECO:0000256" key="2">
    <source>
        <dbReference type="SAM" id="SignalP"/>
    </source>
</evidence>
<sequence length="164" mass="18542">MARFALLALATAATFVSGYSFKKPCVQDKDICGWALQADYGYDNEFLAHATGEANQDVGSGTIIYDSIYNCYPNGDVVWSVWCGGGGTCDKQASGNSHAYCKGEPVETGREPPRYDNGDQPWEEEENWEEEPWNDDPFWDDPTVVEIELPWEEPYYPPDDEWYP</sequence>
<name>A0AAV9GWK5_9PEZI</name>